<dbReference type="InterPro" id="IPR010982">
    <property type="entry name" value="Lambda_DNA-bd_dom_sf"/>
</dbReference>
<comment type="caution">
    <text evidence="3">The sequence shown here is derived from an EMBL/GenBank/DDBJ whole genome shotgun (WGS) entry which is preliminary data.</text>
</comment>
<feature type="domain" description="HTH cro/C1-type" evidence="2">
    <location>
        <begin position="30"/>
        <end position="70"/>
    </location>
</feature>
<sequence>MIDVVDSSLYDYRELAYDLYKAGNDLLEELVAMRKRRGMTQAQLAEEMNVSQAYVSQIENGKTKLVSLLTDYALEVGARLEYKIEPAENKPEGLRQYSRKEFVIPGTAVIESDTWSMGPAWGTVRWETKAPGSIVGILSSGDGDNSGVSMAVVTGVGDADGEKLDDGDFSIDSCHPAQETAGQ</sequence>
<dbReference type="GO" id="GO:0003677">
    <property type="term" value="F:DNA binding"/>
    <property type="evidence" value="ECO:0007669"/>
    <property type="project" value="InterPro"/>
</dbReference>
<evidence type="ECO:0000256" key="1">
    <source>
        <dbReference type="SAM" id="MobiDB-lite"/>
    </source>
</evidence>
<evidence type="ECO:0000313" key="4">
    <source>
        <dbReference type="Proteomes" id="UP000216057"/>
    </source>
</evidence>
<dbReference type="RefSeq" id="WP_226805766.1">
    <property type="nucleotide sequence ID" value="NZ_CP062938.1"/>
</dbReference>
<dbReference type="AlphaFoldDB" id="A0A261G596"/>
<reference evidence="3 4" key="1">
    <citation type="journal article" date="2017" name="BMC Genomics">
        <title>Comparative genomic and phylogenomic analyses of the Bifidobacteriaceae family.</title>
        <authorList>
            <person name="Lugli G.A."/>
            <person name="Milani C."/>
            <person name="Turroni F."/>
            <person name="Duranti S."/>
            <person name="Mancabelli L."/>
            <person name="Mangifesta M."/>
            <person name="Ferrario C."/>
            <person name="Modesto M."/>
            <person name="Mattarelli P."/>
            <person name="Jiri K."/>
            <person name="van Sinderen D."/>
            <person name="Ventura M."/>
        </authorList>
    </citation>
    <scope>NUCLEOTIDE SEQUENCE [LARGE SCALE GENOMIC DNA]</scope>
    <source>
        <strain evidence="3 4">DSM 100216</strain>
    </source>
</reference>
<accession>A0A261G596</accession>
<dbReference type="InterPro" id="IPR001387">
    <property type="entry name" value="Cro/C1-type_HTH"/>
</dbReference>
<name>A0A261G596_9BIFI</name>
<dbReference type="SMART" id="SM00530">
    <property type="entry name" value="HTH_XRE"/>
    <property type="match status" value="1"/>
</dbReference>
<feature type="region of interest" description="Disordered" evidence="1">
    <location>
        <begin position="164"/>
        <end position="183"/>
    </location>
</feature>
<dbReference type="CDD" id="cd00093">
    <property type="entry name" value="HTH_XRE"/>
    <property type="match status" value="1"/>
</dbReference>
<dbReference type="SUPFAM" id="SSF47413">
    <property type="entry name" value="lambda repressor-like DNA-binding domains"/>
    <property type="match status" value="1"/>
</dbReference>
<gene>
    <name evidence="3" type="ORF">BEUL_1728</name>
</gene>
<dbReference type="Pfam" id="PF01381">
    <property type="entry name" value="HTH_3"/>
    <property type="match status" value="1"/>
</dbReference>
<protein>
    <submittedName>
        <fullName evidence="3">Transcriptional regulator</fullName>
    </submittedName>
</protein>
<evidence type="ECO:0000313" key="3">
    <source>
        <dbReference type="EMBL" id="OZG66564.1"/>
    </source>
</evidence>
<dbReference type="Gene3D" id="1.10.260.40">
    <property type="entry name" value="lambda repressor-like DNA-binding domains"/>
    <property type="match status" value="1"/>
</dbReference>
<proteinExistence type="predicted"/>
<dbReference type="Proteomes" id="UP000216057">
    <property type="component" value="Unassembled WGS sequence"/>
</dbReference>
<dbReference type="PROSITE" id="PS50943">
    <property type="entry name" value="HTH_CROC1"/>
    <property type="match status" value="1"/>
</dbReference>
<evidence type="ECO:0000259" key="2">
    <source>
        <dbReference type="PROSITE" id="PS50943"/>
    </source>
</evidence>
<organism evidence="3 4">
    <name type="scientific">Bifidobacterium eulemuris</name>
    <dbReference type="NCBI Taxonomy" id="1765219"/>
    <lineage>
        <taxon>Bacteria</taxon>
        <taxon>Bacillati</taxon>
        <taxon>Actinomycetota</taxon>
        <taxon>Actinomycetes</taxon>
        <taxon>Bifidobacteriales</taxon>
        <taxon>Bifidobacteriaceae</taxon>
        <taxon>Bifidobacterium</taxon>
    </lineage>
</organism>
<dbReference type="EMBL" id="MWWZ01000009">
    <property type="protein sequence ID" value="OZG66564.1"/>
    <property type="molecule type" value="Genomic_DNA"/>
</dbReference>